<reference evidence="2" key="1">
    <citation type="submission" date="2016-10" db="EMBL/GenBank/DDBJ databases">
        <authorList>
            <person name="Varghese N."/>
            <person name="Submissions S."/>
        </authorList>
    </citation>
    <scope>NUCLEOTIDE SEQUENCE [LARGE SCALE GENOMIC DNA]</scope>
    <source>
        <strain evidence="2">DSM 20524</strain>
    </source>
</reference>
<dbReference type="STRING" id="1121357.SAMN05661109_01619"/>
<keyword evidence="2" id="KW-1185">Reference proteome</keyword>
<sequence>MLNSANINKAPEGSDAQARIVLGERVYELDERGAAIIEDVVQALEKGSIVQFSTVSDNMPIEEAAQELGITPFAMANLLDEGVIADVFEGDVRRVSRSSMQAFIDDTPRRRREGIKAFRETHDPADDQLEGFVSTR</sequence>
<dbReference type="EMBL" id="FOGQ01000006">
    <property type="protein sequence ID" value="SES02199.1"/>
    <property type="molecule type" value="Genomic_DNA"/>
</dbReference>
<protein>
    <recommendedName>
        <fullName evidence="3">DNA binding domain-containing protein, excisionase family</fullName>
    </recommendedName>
</protein>
<dbReference type="AlphaFoldDB" id="A0A1H9TYK3"/>
<evidence type="ECO:0000313" key="1">
    <source>
        <dbReference type="EMBL" id="SES02199.1"/>
    </source>
</evidence>
<dbReference type="Proteomes" id="UP000198929">
    <property type="component" value="Unassembled WGS sequence"/>
</dbReference>
<name>A0A1H9TYK3_9CORY</name>
<evidence type="ECO:0000313" key="2">
    <source>
        <dbReference type="Proteomes" id="UP000198929"/>
    </source>
</evidence>
<accession>A0A1H9TYK3</accession>
<gene>
    <name evidence="1" type="ORF">SAMN05661109_01619</name>
</gene>
<evidence type="ECO:0008006" key="3">
    <source>
        <dbReference type="Google" id="ProtNLM"/>
    </source>
</evidence>
<organism evidence="1 2">
    <name type="scientific">Corynebacterium cystitidis DSM 20524</name>
    <dbReference type="NCBI Taxonomy" id="1121357"/>
    <lineage>
        <taxon>Bacteria</taxon>
        <taxon>Bacillati</taxon>
        <taxon>Actinomycetota</taxon>
        <taxon>Actinomycetes</taxon>
        <taxon>Mycobacteriales</taxon>
        <taxon>Corynebacteriaceae</taxon>
        <taxon>Corynebacterium</taxon>
    </lineage>
</organism>
<proteinExistence type="predicted"/>